<dbReference type="PaxDb" id="411461-DORFOR_01618"/>
<dbReference type="GO" id="GO:0005886">
    <property type="term" value="C:plasma membrane"/>
    <property type="evidence" value="ECO:0007669"/>
    <property type="project" value="UniProtKB-SubCell"/>
</dbReference>
<reference evidence="13 14" key="1">
    <citation type="submission" date="2007-10" db="EMBL/GenBank/DDBJ databases">
        <title>Draft genome sequence of Dorea formicigenerans(ATCC 27755).</title>
        <authorList>
            <person name="Sudarsanam P."/>
            <person name="Ley R."/>
            <person name="Guruge J."/>
            <person name="Turnbaugh P.J."/>
            <person name="Mahowald M."/>
            <person name="Liep D."/>
            <person name="Gordon J."/>
        </authorList>
    </citation>
    <scope>NUCLEOTIDE SEQUENCE [LARGE SCALE GENOMIC DNA]</scope>
    <source>
        <strain evidence="13 14">ATCC 27755</strain>
    </source>
</reference>
<evidence type="ECO:0000256" key="9">
    <source>
        <dbReference type="ARBA" id="ARBA00048540"/>
    </source>
</evidence>
<feature type="binding site" evidence="11">
    <location>
        <position position="290"/>
    </location>
    <ligand>
        <name>Mg(2+)</name>
        <dbReference type="ChEBI" id="CHEBI:18420"/>
    </ligand>
</feature>
<evidence type="ECO:0000256" key="11">
    <source>
        <dbReference type="PIRSR" id="PIRSR006268-2"/>
    </source>
</evidence>
<name>B0G5S7_9FIRM</name>
<dbReference type="InterPro" id="IPR024932">
    <property type="entry name" value="ApbE"/>
</dbReference>
<keyword evidence="12" id="KW-0997">Cell inner membrane</keyword>
<feature type="binding site" evidence="11">
    <location>
        <position position="172"/>
    </location>
    <ligand>
        <name>Mg(2+)</name>
        <dbReference type="ChEBI" id="CHEBI:18420"/>
    </ligand>
</feature>
<evidence type="ECO:0000256" key="7">
    <source>
        <dbReference type="ARBA" id="ARBA00022842"/>
    </source>
</evidence>
<evidence type="ECO:0000256" key="3">
    <source>
        <dbReference type="ARBA" id="ARBA00022630"/>
    </source>
</evidence>
<dbReference type="GO" id="GO:0016740">
    <property type="term" value="F:transferase activity"/>
    <property type="evidence" value="ECO:0007669"/>
    <property type="project" value="UniProtKB-UniRule"/>
</dbReference>
<keyword evidence="12" id="KW-0449">Lipoprotein</keyword>
<protein>
    <recommendedName>
        <fullName evidence="2 10">FAD:protein FMN transferase</fullName>
        <ecNumber evidence="1 10">2.7.1.180</ecNumber>
    </recommendedName>
    <alternativeName>
        <fullName evidence="8 10">Flavin transferase</fullName>
    </alternativeName>
</protein>
<evidence type="ECO:0000256" key="10">
    <source>
        <dbReference type="PIRNR" id="PIRNR006268"/>
    </source>
</evidence>
<dbReference type="EC" id="2.7.1.180" evidence="1 10"/>
<evidence type="ECO:0000313" key="13">
    <source>
        <dbReference type="EMBL" id="EDR47127.1"/>
    </source>
</evidence>
<evidence type="ECO:0000256" key="2">
    <source>
        <dbReference type="ARBA" id="ARBA00016337"/>
    </source>
</evidence>
<dbReference type="PIRSF" id="PIRSF006268">
    <property type="entry name" value="ApbE"/>
    <property type="match status" value="1"/>
</dbReference>
<dbReference type="PROSITE" id="PS51257">
    <property type="entry name" value="PROKAR_LIPOPROTEIN"/>
    <property type="match status" value="1"/>
</dbReference>
<comment type="cofactor">
    <cofactor evidence="11">
        <name>Mg(2+)</name>
        <dbReference type="ChEBI" id="CHEBI:18420"/>
    </cofactor>
    <cofactor evidence="11">
        <name>Mn(2+)</name>
        <dbReference type="ChEBI" id="CHEBI:29035"/>
    </cofactor>
    <text evidence="11">Magnesium. Can also use manganese.</text>
</comment>
<evidence type="ECO:0000256" key="5">
    <source>
        <dbReference type="ARBA" id="ARBA00022723"/>
    </source>
</evidence>
<dbReference type="Gene3D" id="3.10.520.10">
    <property type="entry name" value="ApbE-like domains"/>
    <property type="match status" value="1"/>
</dbReference>
<dbReference type="PANTHER" id="PTHR30040">
    <property type="entry name" value="THIAMINE BIOSYNTHESIS LIPOPROTEIN APBE"/>
    <property type="match status" value="1"/>
</dbReference>
<reference evidence="13 14" key="2">
    <citation type="submission" date="2007-10" db="EMBL/GenBank/DDBJ databases">
        <authorList>
            <person name="Fulton L."/>
            <person name="Clifton S."/>
            <person name="Fulton B."/>
            <person name="Xu J."/>
            <person name="Minx P."/>
            <person name="Pepin K.H."/>
            <person name="Johnson M."/>
            <person name="Thiruvilangam P."/>
            <person name="Bhonagiri V."/>
            <person name="Nash W.E."/>
            <person name="Wang C."/>
            <person name="Mardis E.R."/>
            <person name="Wilson R.K."/>
        </authorList>
    </citation>
    <scope>NUCLEOTIDE SEQUENCE [LARGE SCALE GENOMIC DNA]</scope>
    <source>
        <strain evidence="13 14">ATCC 27755</strain>
    </source>
</reference>
<dbReference type="GO" id="GO:0046872">
    <property type="term" value="F:metal ion binding"/>
    <property type="evidence" value="ECO:0007669"/>
    <property type="project" value="UniProtKB-UniRule"/>
</dbReference>
<dbReference type="Pfam" id="PF02424">
    <property type="entry name" value="ApbE"/>
    <property type="match status" value="1"/>
</dbReference>
<dbReference type="InterPro" id="IPR003374">
    <property type="entry name" value="ApbE-like_sf"/>
</dbReference>
<organism evidence="13 14">
    <name type="scientific">Dorea formicigenerans ATCC 27755</name>
    <dbReference type="NCBI Taxonomy" id="411461"/>
    <lineage>
        <taxon>Bacteria</taxon>
        <taxon>Bacillati</taxon>
        <taxon>Bacillota</taxon>
        <taxon>Clostridia</taxon>
        <taxon>Lachnospirales</taxon>
        <taxon>Lachnospiraceae</taxon>
        <taxon>Dorea</taxon>
    </lineage>
</organism>
<evidence type="ECO:0000256" key="4">
    <source>
        <dbReference type="ARBA" id="ARBA00022679"/>
    </source>
</evidence>
<keyword evidence="12" id="KW-0472">Membrane</keyword>
<dbReference type="Proteomes" id="UP000005359">
    <property type="component" value="Unassembled WGS sequence"/>
</dbReference>
<dbReference type="SUPFAM" id="SSF143631">
    <property type="entry name" value="ApbE-like"/>
    <property type="match status" value="1"/>
</dbReference>
<keyword evidence="3 10" id="KW-0285">Flavoprotein</keyword>
<comment type="catalytic activity">
    <reaction evidence="9 10 12">
        <text>L-threonyl-[protein] + FAD = FMN-L-threonyl-[protein] + AMP + H(+)</text>
        <dbReference type="Rhea" id="RHEA:36847"/>
        <dbReference type="Rhea" id="RHEA-COMP:11060"/>
        <dbReference type="Rhea" id="RHEA-COMP:11061"/>
        <dbReference type="ChEBI" id="CHEBI:15378"/>
        <dbReference type="ChEBI" id="CHEBI:30013"/>
        <dbReference type="ChEBI" id="CHEBI:57692"/>
        <dbReference type="ChEBI" id="CHEBI:74257"/>
        <dbReference type="ChEBI" id="CHEBI:456215"/>
        <dbReference type="EC" id="2.7.1.180"/>
    </reaction>
</comment>
<comment type="caution">
    <text evidence="13">The sequence shown here is derived from an EMBL/GenBank/DDBJ whole genome shotgun (WGS) entry which is preliminary data.</text>
</comment>
<evidence type="ECO:0000256" key="1">
    <source>
        <dbReference type="ARBA" id="ARBA00011955"/>
    </source>
</evidence>
<keyword evidence="6 10" id="KW-0274">FAD</keyword>
<evidence type="ECO:0000256" key="8">
    <source>
        <dbReference type="ARBA" id="ARBA00031306"/>
    </source>
</evidence>
<keyword evidence="5 10" id="KW-0479">Metal-binding</keyword>
<feature type="chain" id="PRO_5005967839" description="FAD:protein FMN transferase" evidence="12">
    <location>
        <begin position="30"/>
        <end position="329"/>
    </location>
</feature>
<dbReference type="PANTHER" id="PTHR30040:SF2">
    <property type="entry name" value="FAD:PROTEIN FMN TRANSFERASE"/>
    <property type="match status" value="1"/>
</dbReference>
<evidence type="ECO:0000256" key="6">
    <source>
        <dbReference type="ARBA" id="ARBA00022827"/>
    </source>
</evidence>
<dbReference type="eggNOG" id="COG1477">
    <property type="taxonomic scope" value="Bacteria"/>
</dbReference>
<evidence type="ECO:0000256" key="12">
    <source>
        <dbReference type="RuleBase" id="RU363002"/>
    </source>
</evidence>
<dbReference type="EMBL" id="AAXA02000013">
    <property type="protein sequence ID" value="EDR47127.1"/>
    <property type="molecule type" value="Genomic_DNA"/>
</dbReference>
<accession>B0G5S7</accession>
<dbReference type="AlphaFoldDB" id="B0G5S7"/>
<feature type="binding site" evidence="11">
    <location>
        <position position="286"/>
    </location>
    <ligand>
        <name>Mg(2+)</name>
        <dbReference type="ChEBI" id="CHEBI:18420"/>
    </ligand>
</feature>
<sequence length="329" mass="35808">MEIIMKLKQMIAVLSSVAMLLCGCSSANAKDQTYSDTLYDTVVKVQILDPVNKNVMSGLKSLCQKYNTMFSMYVEGSDIYNINHAQGMPVAVSSDTATLIKKGIYYGDLSNGSFDITIGSVSQLWDFTSGSGTVPDADAIASALSHVNYKNISVSDNTVQLLDPNASIDVGAIAKGYIADRIKDYLKKNGVKHAVIDLGGNILLLGSKTDGSKYNIGIQKPFGETGEPITSIKVANKSVVTTGIYQRYFEADGKIYHHILDPRTGYPCENTLYSDTIITDSSLTADALSTVCYLMGYEAANDLIDQLENVDALFITNDNEIHYTKNFLR</sequence>
<keyword evidence="12" id="KW-1003">Cell membrane</keyword>
<comment type="subcellular location">
    <subcellularLocation>
        <location evidence="12">Cell inner membrane</location>
        <topology evidence="12">Lipid-anchor</topology>
        <orientation evidence="12">Periplasmic side</orientation>
    </subcellularLocation>
</comment>
<keyword evidence="7 10" id="KW-0460">Magnesium</keyword>
<gene>
    <name evidence="13" type="ORF">DORFOR_01618</name>
</gene>
<dbReference type="STRING" id="411461.DORFOR_01618"/>
<proteinExistence type="inferred from homology"/>
<evidence type="ECO:0000313" key="14">
    <source>
        <dbReference type="Proteomes" id="UP000005359"/>
    </source>
</evidence>
<keyword evidence="4 10" id="KW-0808">Transferase</keyword>
<comment type="function">
    <text evidence="12">Flavin transferase that catalyzes the transfer of the FMN moiety of FAD and its covalent binding to the hydroxyl group of a threonine residue in a target flavoprotein.</text>
</comment>
<keyword evidence="12" id="KW-0732">Signal</keyword>
<feature type="signal peptide" evidence="12">
    <location>
        <begin position="1"/>
        <end position="29"/>
    </location>
</feature>
<comment type="similarity">
    <text evidence="10 12">Belongs to the ApbE family.</text>
</comment>